<dbReference type="InterPro" id="IPR001223">
    <property type="entry name" value="Glyco_hydro18_cat"/>
</dbReference>
<comment type="caution">
    <text evidence="2">The sequence shown here is derived from an EMBL/GenBank/DDBJ whole genome shotgun (WGS) entry which is preliminary data.</text>
</comment>
<dbReference type="GO" id="GO:0008061">
    <property type="term" value="F:chitin binding"/>
    <property type="evidence" value="ECO:0007669"/>
    <property type="project" value="TreeGrafter"/>
</dbReference>
<dbReference type="InterPro" id="IPR029070">
    <property type="entry name" value="Chitinase_insertion_sf"/>
</dbReference>
<dbReference type="EMBL" id="JARKHS020002601">
    <property type="protein sequence ID" value="KAK8786603.1"/>
    <property type="molecule type" value="Genomic_DNA"/>
</dbReference>
<evidence type="ECO:0000259" key="1">
    <source>
        <dbReference type="PROSITE" id="PS51910"/>
    </source>
</evidence>
<dbReference type="SUPFAM" id="SSF51445">
    <property type="entry name" value="(Trans)glycosidases"/>
    <property type="match status" value="1"/>
</dbReference>
<dbReference type="Gene3D" id="3.10.50.10">
    <property type="match status" value="1"/>
</dbReference>
<protein>
    <recommendedName>
        <fullName evidence="1">GH18 domain-containing protein</fullName>
    </recommendedName>
</protein>
<dbReference type="Gene3D" id="3.20.20.80">
    <property type="entry name" value="Glycosidases"/>
    <property type="match status" value="1"/>
</dbReference>
<reference evidence="2 3" key="1">
    <citation type="journal article" date="2023" name="Arcadia Sci">
        <title>De novo assembly of a long-read Amblyomma americanum tick genome.</title>
        <authorList>
            <person name="Chou S."/>
            <person name="Poskanzer K.E."/>
            <person name="Rollins M."/>
            <person name="Thuy-Boun P.S."/>
        </authorList>
    </citation>
    <scope>NUCLEOTIDE SEQUENCE [LARGE SCALE GENOMIC DNA]</scope>
    <source>
        <strain evidence="2">F_SG_1</strain>
        <tissue evidence="2">Salivary glands</tissue>
    </source>
</reference>
<dbReference type="PROSITE" id="PS51910">
    <property type="entry name" value="GH18_2"/>
    <property type="match status" value="1"/>
</dbReference>
<dbReference type="GO" id="GO:0005576">
    <property type="term" value="C:extracellular region"/>
    <property type="evidence" value="ECO:0007669"/>
    <property type="project" value="TreeGrafter"/>
</dbReference>
<gene>
    <name evidence="2" type="ORF">V5799_023622</name>
</gene>
<organism evidence="2 3">
    <name type="scientific">Amblyomma americanum</name>
    <name type="common">Lone star tick</name>
    <dbReference type="NCBI Taxonomy" id="6943"/>
    <lineage>
        <taxon>Eukaryota</taxon>
        <taxon>Metazoa</taxon>
        <taxon>Ecdysozoa</taxon>
        <taxon>Arthropoda</taxon>
        <taxon>Chelicerata</taxon>
        <taxon>Arachnida</taxon>
        <taxon>Acari</taxon>
        <taxon>Parasitiformes</taxon>
        <taxon>Ixodida</taxon>
        <taxon>Ixodoidea</taxon>
        <taxon>Ixodidae</taxon>
        <taxon>Amblyomminae</taxon>
        <taxon>Amblyomma</taxon>
    </lineage>
</organism>
<dbReference type="Proteomes" id="UP001321473">
    <property type="component" value="Unassembled WGS sequence"/>
</dbReference>
<proteinExistence type="predicted"/>
<dbReference type="GO" id="GO:0005975">
    <property type="term" value="P:carbohydrate metabolic process"/>
    <property type="evidence" value="ECO:0007669"/>
    <property type="project" value="InterPro"/>
</dbReference>
<sequence>MGNLRLTTGKNHLRNLVSYGGGAHVQSLLNRIRDDRKAEDLINEIKFWLSELGIDGINFHLEGPGPPVCRPAEIETILNFIKTCRRVNYYHWKREWVKYAATPYIYYEDQWVSYDDKDSVDVKATWFRKHWLGGMFVWSLDADDYSGECIGEIYPMVTAAWKPMRHYRPIPMRRPEDETPKVRLLFNKF</sequence>
<evidence type="ECO:0000313" key="2">
    <source>
        <dbReference type="EMBL" id="KAK8786603.1"/>
    </source>
</evidence>
<dbReference type="GO" id="GO:0004568">
    <property type="term" value="F:chitinase activity"/>
    <property type="evidence" value="ECO:0007669"/>
    <property type="project" value="TreeGrafter"/>
</dbReference>
<dbReference type="InterPro" id="IPR050314">
    <property type="entry name" value="Glycosyl_Hydrlase_18"/>
</dbReference>
<dbReference type="InterPro" id="IPR017853">
    <property type="entry name" value="GH"/>
</dbReference>
<feature type="domain" description="GH18" evidence="1">
    <location>
        <begin position="1"/>
        <end position="167"/>
    </location>
</feature>
<dbReference type="GO" id="GO:0006032">
    <property type="term" value="P:chitin catabolic process"/>
    <property type="evidence" value="ECO:0007669"/>
    <property type="project" value="TreeGrafter"/>
</dbReference>
<accession>A0AAQ4FIK0</accession>
<dbReference type="PANTHER" id="PTHR11177">
    <property type="entry name" value="CHITINASE"/>
    <property type="match status" value="1"/>
</dbReference>
<keyword evidence="3" id="KW-1185">Reference proteome</keyword>
<evidence type="ECO:0000313" key="3">
    <source>
        <dbReference type="Proteomes" id="UP001321473"/>
    </source>
</evidence>
<dbReference type="AlphaFoldDB" id="A0AAQ4FIK0"/>
<name>A0AAQ4FIK0_AMBAM</name>
<dbReference type="PANTHER" id="PTHR11177:SF317">
    <property type="entry name" value="CHITINASE 12-RELATED"/>
    <property type="match status" value="1"/>
</dbReference>
<dbReference type="Pfam" id="PF00704">
    <property type="entry name" value="Glyco_hydro_18"/>
    <property type="match status" value="1"/>
</dbReference>